<dbReference type="EMBL" id="WBVO01000001">
    <property type="protein sequence ID" value="KAB2814775.1"/>
    <property type="molecule type" value="Genomic_DNA"/>
</dbReference>
<dbReference type="NCBIfam" id="TIGR00566">
    <property type="entry name" value="trpG_papA"/>
    <property type="match status" value="1"/>
</dbReference>
<protein>
    <submittedName>
        <fullName evidence="3">Aminodeoxychorismate/anthranilate synthase component II</fullName>
    </submittedName>
</protein>
<dbReference type="InterPro" id="IPR006221">
    <property type="entry name" value="TrpG/PapA_dom"/>
</dbReference>
<feature type="domain" description="Glutamine amidotransferase" evidence="2">
    <location>
        <begin position="4"/>
        <end position="188"/>
    </location>
</feature>
<dbReference type="PRINTS" id="PR00096">
    <property type="entry name" value="GATASE"/>
</dbReference>
<keyword evidence="1" id="KW-0315">Glutamine amidotransferase</keyword>
<dbReference type="OrthoDB" id="9786812at2"/>
<dbReference type="GO" id="GO:0005829">
    <property type="term" value="C:cytosol"/>
    <property type="evidence" value="ECO:0007669"/>
    <property type="project" value="TreeGrafter"/>
</dbReference>
<proteinExistence type="predicted"/>
<evidence type="ECO:0000256" key="1">
    <source>
        <dbReference type="ARBA" id="ARBA00022962"/>
    </source>
</evidence>
<dbReference type="AlphaFoldDB" id="A0A6N6RMJ1"/>
<accession>A0A6N6RMJ1</accession>
<dbReference type="PROSITE" id="PS51273">
    <property type="entry name" value="GATASE_TYPE_1"/>
    <property type="match status" value="1"/>
</dbReference>
<gene>
    <name evidence="3" type="ORF">F8C67_03240</name>
</gene>
<dbReference type="InterPro" id="IPR050472">
    <property type="entry name" value="Anth_synth/Amidotransfase"/>
</dbReference>
<dbReference type="PANTHER" id="PTHR43418:SF4">
    <property type="entry name" value="MULTIFUNCTIONAL TRYPTOPHAN BIOSYNTHESIS PROTEIN"/>
    <property type="match status" value="1"/>
</dbReference>
<sequence>MKILIIDNYDSFTYNLVHDLERIPEVQVDVVRNDQIDFENLGAYDRFVISPGPGLPHESGDLLKFIEEVEFSSKPILGVCLGLQAMVKHEGGELYNLGNVRHGTSMKMNILTNAAEYTGLPTQQSVGLYHSWAALGSALPSCFEITAESEDGVIMSVAHKTKPWTAWQYHPESVLSEFGREILRNWVEQF</sequence>
<dbReference type="SUPFAM" id="SSF52317">
    <property type="entry name" value="Class I glutamine amidotransferase-like"/>
    <property type="match status" value="1"/>
</dbReference>
<evidence type="ECO:0000259" key="2">
    <source>
        <dbReference type="Pfam" id="PF00117"/>
    </source>
</evidence>
<dbReference type="RefSeq" id="WP_151666353.1">
    <property type="nucleotide sequence ID" value="NZ_WBVO01000001.1"/>
</dbReference>
<keyword evidence="4" id="KW-1185">Reference proteome</keyword>
<dbReference type="GO" id="GO:0046654">
    <property type="term" value="P:tetrahydrofolate biosynthetic process"/>
    <property type="evidence" value="ECO:0007669"/>
    <property type="project" value="TreeGrafter"/>
</dbReference>
<evidence type="ECO:0000313" key="3">
    <source>
        <dbReference type="EMBL" id="KAB2814775.1"/>
    </source>
</evidence>
<dbReference type="GO" id="GO:0000162">
    <property type="term" value="P:L-tryptophan biosynthetic process"/>
    <property type="evidence" value="ECO:0007669"/>
    <property type="project" value="TreeGrafter"/>
</dbReference>
<dbReference type="CDD" id="cd01743">
    <property type="entry name" value="GATase1_Anthranilate_Synthase"/>
    <property type="match status" value="1"/>
</dbReference>
<comment type="caution">
    <text evidence="3">The sequence shown here is derived from an EMBL/GenBank/DDBJ whole genome shotgun (WGS) entry which is preliminary data.</text>
</comment>
<reference evidence="3 4" key="1">
    <citation type="submission" date="2019-09" db="EMBL/GenBank/DDBJ databases">
        <title>Genomes of family Cryomorphaceae.</title>
        <authorList>
            <person name="Bowman J.P."/>
        </authorList>
    </citation>
    <scope>NUCLEOTIDE SEQUENCE [LARGE SCALE GENOMIC DNA]</scope>
    <source>
        <strain evidence="3 4">LMG 25704</strain>
    </source>
</reference>
<dbReference type="GO" id="GO:0046820">
    <property type="term" value="F:4-amino-4-deoxychorismate synthase activity"/>
    <property type="evidence" value="ECO:0007669"/>
    <property type="project" value="TreeGrafter"/>
</dbReference>
<dbReference type="Proteomes" id="UP000468650">
    <property type="component" value="Unassembled WGS sequence"/>
</dbReference>
<name>A0A6N6RMJ1_9FLAO</name>
<dbReference type="PRINTS" id="PR00097">
    <property type="entry name" value="ANTSNTHASEII"/>
</dbReference>
<dbReference type="InterPro" id="IPR029062">
    <property type="entry name" value="Class_I_gatase-like"/>
</dbReference>
<dbReference type="GO" id="GO:0004049">
    <property type="term" value="F:anthranilate synthase activity"/>
    <property type="evidence" value="ECO:0007669"/>
    <property type="project" value="TreeGrafter"/>
</dbReference>
<dbReference type="Gene3D" id="3.40.50.880">
    <property type="match status" value="1"/>
</dbReference>
<dbReference type="Pfam" id="PF00117">
    <property type="entry name" value="GATase"/>
    <property type="match status" value="1"/>
</dbReference>
<dbReference type="PANTHER" id="PTHR43418">
    <property type="entry name" value="MULTIFUNCTIONAL TRYPTOPHAN BIOSYNTHESIS PROTEIN-RELATED"/>
    <property type="match status" value="1"/>
</dbReference>
<dbReference type="InterPro" id="IPR017926">
    <property type="entry name" value="GATASE"/>
</dbReference>
<evidence type="ECO:0000313" key="4">
    <source>
        <dbReference type="Proteomes" id="UP000468650"/>
    </source>
</evidence>
<organism evidence="3 4">
    <name type="scientific">Phaeocystidibacter luteus</name>
    <dbReference type="NCBI Taxonomy" id="911197"/>
    <lineage>
        <taxon>Bacteria</taxon>
        <taxon>Pseudomonadati</taxon>
        <taxon>Bacteroidota</taxon>
        <taxon>Flavobacteriia</taxon>
        <taxon>Flavobacteriales</taxon>
        <taxon>Phaeocystidibacteraceae</taxon>
        <taxon>Phaeocystidibacter</taxon>
    </lineage>
</organism>